<feature type="compositionally biased region" description="Basic and acidic residues" evidence="1">
    <location>
        <begin position="48"/>
        <end position="59"/>
    </location>
</feature>
<name>A0A0E0J4Z9_ORYNI</name>
<evidence type="ECO:0000313" key="4">
    <source>
        <dbReference type="Proteomes" id="UP000006591"/>
    </source>
</evidence>
<dbReference type="HOGENOM" id="CLU_732339_0_0_1"/>
<feature type="domain" description="DUF3615" evidence="2">
    <location>
        <begin position="167"/>
        <end position="266"/>
    </location>
</feature>
<feature type="compositionally biased region" description="Basic and acidic residues" evidence="1">
    <location>
        <begin position="70"/>
        <end position="84"/>
    </location>
</feature>
<dbReference type="Gramene" id="ONIVA11G21590.1">
    <property type="protein sequence ID" value="ONIVA11G21590.1"/>
    <property type="gene ID" value="ONIVA11G21590"/>
</dbReference>
<dbReference type="InterPro" id="IPR022059">
    <property type="entry name" value="DUF3615"/>
</dbReference>
<protein>
    <recommendedName>
        <fullName evidence="2">DUF3615 domain-containing protein</fullName>
    </recommendedName>
</protein>
<feature type="region of interest" description="Disordered" evidence="1">
    <location>
        <begin position="26"/>
        <end position="90"/>
    </location>
</feature>
<accession>A0A0E0J4Z9</accession>
<sequence length="317" mass="36886">MYREHKILSFSIWECICKFTSKSYTSRRKPGHAEAGSKTHVRQSVLYSERKRQPRRERGGTQPPTLLTTSEHDSTTVEPSRLKEASPSLSDELRELEEYRKTHTLSSFEDAIHYVLSVHPHTFSGLPVTEDDHHDGEAQSVLIRVPTSEASVDIVQNGNKWMGEEVMTAFEKYVEERDYLKGIEYKLDELCHQCLNVKNYNHIFHHFNFRVKTKTPGSIDWTSELYFAKVKTMFRHKVYFCWPLEPNENGHCNACKNQGMDDLKHPVIGAFDRGDNDTLFPYMYMGDDTACPYFWLSESDDEFPNRVLDDLDDDDII</sequence>
<evidence type="ECO:0000313" key="3">
    <source>
        <dbReference type="EnsemblPlants" id="ONIVA11G21590.1"/>
    </source>
</evidence>
<keyword evidence="4" id="KW-1185">Reference proteome</keyword>
<proteinExistence type="predicted"/>
<dbReference type="OMA" id="IWECICK"/>
<dbReference type="EnsemblPlants" id="ONIVA11G21590.1">
    <property type="protein sequence ID" value="ONIVA11G21590.1"/>
    <property type="gene ID" value="ONIVA11G21590"/>
</dbReference>
<reference evidence="3" key="1">
    <citation type="submission" date="2015-04" db="UniProtKB">
        <authorList>
            <consortium name="EnsemblPlants"/>
        </authorList>
    </citation>
    <scope>IDENTIFICATION</scope>
    <source>
        <strain evidence="3">SL10</strain>
    </source>
</reference>
<organism evidence="3">
    <name type="scientific">Oryza nivara</name>
    <name type="common">Indian wild rice</name>
    <name type="synonym">Oryza sativa f. spontanea</name>
    <dbReference type="NCBI Taxonomy" id="4536"/>
    <lineage>
        <taxon>Eukaryota</taxon>
        <taxon>Viridiplantae</taxon>
        <taxon>Streptophyta</taxon>
        <taxon>Embryophyta</taxon>
        <taxon>Tracheophyta</taxon>
        <taxon>Spermatophyta</taxon>
        <taxon>Magnoliopsida</taxon>
        <taxon>Liliopsida</taxon>
        <taxon>Poales</taxon>
        <taxon>Poaceae</taxon>
        <taxon>BOP clade</taxon>
        <taxon>Oryzoideae</taxon>
        <taxon>Oryzeae</taxon>
        <taxon>Oryzinae</taxon>
        <taxon>Oryza</taxon>
    </lineage>
</organism>
<dbReference type="AlphaFoldDB" id="A0A0E0J4Z9"/>
<dbReference type="Proteomes" id="UP000006591">
    <property type="component" value="Chromosome 11"/>
</dbReference>
<evidence type="ECO:0000259" key="2">
    <source>
        <dbReference type="Pfam" id="PF12274"/>
    </source>
</evidence>
<reference evidence="3" key="2">
    <citation type="submission" date="2018-04" db="EMBL/GenBank/DDBJ databases">
        <title>OnivRS2 (Oryza nivara Reference Sequence Version 2).</title>
        <authorList>
            <person name="Zhang J."/>
            <person name="Kudrna D."/>
            <person name="Lee S."/>
            <person name="Talag J."/>
            <person name="Rajasekar S."/>
            <person name="Welchert J."/>
            <person name="Hsing Y.-I."/>
            <person name="Wing R.A."/>
        </authorList>
    </citation>
    <scope>NUCLEOTIDE SEQUENCE [LARGE SCALE GENOMIC DNA]</scope>
    <source>
        <strain evidence="3">SL10</strain>
    </source>
</reference>
<evidence type="ECO:0000256" key="1">
    <source>
        <dbReference type="SAM" id="MobiDB-lite"/>
    </source>
</evidence>
<dbReference type="PANTHER" id="PTHR33326">
    <property type="entry name" value="OS05G0543800 PROTEIN"/>
    <property type="match status" value="1"/>
</dbReference>
<dbReference type="Pfam" id="PF12274">
    <property type="entry name" value="DUF3615"/>
    <property type="match status" value="1"/>
</dbReference>
<dbReference type="PANTHER" id="PTHR33326:SF14">
    <property type="entry name" value="EXPRESSED PROTEIN"/>
    <property type="match status" value="1"/>
</dbReference>